<evidence type="ECO:0000313" key="3">
    <source>
        <dbReference type="Proteomes" id="UP000239589"/>
    </source>
</evidence>
<reference evidence="2 3" key="1">
    <citation type="submission" date="2018-02" db="EMBL/GenBank/DDBJ databases">
        <title>Discovery of a pederin family compound in a non-symbiotic bloom-forming cyanobacterium.</title>
        <authorList>
            <person name="Kust A."/>
            <person name="Mares J."/>
            <person name="Jokela J."/>
            <person name="Urajova P."/>
            <person name="Hajek J."/>
            <person name="Saurav K."/>
            <person name="Voracova K."/>
            <person name="Fewer D.P."/>
            <person name="Haapaniemi E."/>
            <person name="Permi P."/>
            <person name="Rehakova K."/>
            <person name="Sivonen K."/>
            <person name="Hrouzek P."/>
        </authorList>
    </citation>
    <scope>NUCLEOTIDE SEQUENCE [LARGE SCALE GENOMIC DNA]</scope>
    <source>
        <strain evidence="2 3">CHARLIE-1</strain>
    </source>
</reference>
<evidence type="ECO:0000313" key="2">
    <source>
        <dbReference type="EMBL" id="PPJ65257.1"/>
    </source>
</evidence>
<feature type="compositionally biased region" description="Polar residues" evidence="1">
    <location>
        <begin position="77"/>
        <end position="86"/>
    </location>
</feature>
<dbReference type="Proteomes" id="UP000239589">
    <property type="component" value="Unassembled WGS sequence"/>
</dbReference>
<accession>A0A2S6CZX2</accession>
<sequence>MRTYEIKRRESGRFFLLSIFGTGRNFQQQEWDLAHDTNESKVMLQEMFKSIRPEELPLEDRDPLIDSVSEQIPIPKSITSNGNPKTARTLPSDPVHHSITFRLPRCN</sequence>
<keyword evidence="3" id="KW-1185">Reference proteome</keyword>
<dbReference type="EMBL" id="PGEM01000003">
    <property type="protein sequence ID" value="PPJ65257.1"/>
    <property type="molecule type" value="Genomic_DNA"/>
</dbReference>
<name>A0A2S6CZX2_9CYAN</name>
<gene>
    <name evidence="2" type="ORF">CUN59_00380</name>
</gene>
<evidence type="ECO:0000256" key="1">
    <source>
        <dbReference type="SAM" id="MobiDB-lite"/>
    </source>
</evidence>
<comment type="caution">
    <text evidence="2">The sequence shown here is derived from an EMBL/GenBank/DDBJ whole genome shotgun (WGS) entry which is preliminary data.</text>
</comment>
<protein>
    <submittedName>
        <fullName evidence="2">Uncharacterized protein</fullName>
    </submittedName>
</protein>
<feature type="region of interest" description="Disordered" evidence="1">
    <location>
        <begin position="74"/>
        <end position="95"/>
    </location>
</feature>
<dbReference type="AlphaFoldDB" id="A0A2S6CZX2"/>
<dbReference type="RefSeq" id="WP_104385973.1">
    <property type="nucleotide sequence ID" value="NZ_PGEM01000003.1"/>
</dbReference>
<proteinExistence type="predicted"/>
<organism evidence="2 3">
    <name type="scientific">Cuspidothrix issatschenkoi CHARLIE-1</name>
    <dbReference type="NCBI Taxonomy" id="2052836"/>
    <lineage>
        <taxon>Bacteria</taxon>
        <taxon>Bacillati</taxon>
        <taxon>Cyanobacteriota</taxon>
        <taxon>Cyanophyceae</taxon>
        <taxon>Nostocales</taxon>
        <taxon>Aphanizomenonaceae</taxon>
        <taxon>Cuspidothrix</taxon>
    </lineage>
</organism>